<dbReference type="GO" id="GO:0005304">
    <property type="term" value="F:L-valine transmembrane transporter activity"/>
    <property type="evidence" value="ECO:0007669"/>
    <property type="project" value="TreeGrafter"/>
</dbReference>
<dbReference type="PROSITE" id="PS50893">
    <property type="entry name" value="ABC_TRANSPORTER_2"/>
    <property type="match status" value="1"/>
</dbReference>
<gene>
    <name evidence="5" type="ORF">CPJCM30710_06970</name>
</gene>
<dbReference type="InterPro" id="IPR003439">
    <property type="entry name" value="ABC_transporter-like_ATP-bd"/>
</dbReference>
<proteinExistence type="predicted"/>
<dbReference type="GO" id="GO:1903805">
    <property type="term" value="P:L-valine import across plasma membrane"/>
    <property type="evidence" value="ECO:0007669"/>
    <property type="project" value="TreeGrafter"/>
</dbReference>
<organism evidence="5 6">
    <name type="scientific">Clostridium polyendosporum</name>
    <dbReference type="NCBI Taxonomy" id="69208"/>
    <lineage>
        <taxon>Bacteria</taxon>
        <taxon>Bacillati</taxon>
        <taxon>Bacillota</taxon>
        <taxon>Clostridia</taxon>
        <taxon>Eubacteriales</taxon>
        <taxon>Clostridiaceae</taxon>
        <taxon>Clostridium</taxon>
    </lineage>
</organism>
<dbReference type="GO" id="GO:0015808">
    <property type="term" value="P:L-alanine transport"/>
    <property type="evidence" value="ECO:0007669"/>
    <property type="project" value="TreeGrafter"/>
</dbReference>
<accession>A0A919RYF5</accession>
<dbReference type="InterPro" id="IPR017871">
    <property type="entry name" value="ABC_transporter-like_CS"/>
</dbReference>
<dbReference type="InterPro" id="IPR027417">
    <property type="entry name" value="P-loop_NTPase"/>
</dbReference>
<dbReference type="GO" id="GO:0016887">
    <property type="term" value="F:ATP hydrolysis activity"/>
    <property type="evidence" value="ECO:0007669"/>
    <property type="project" value="InterPro"/>
</dbReference>
<evidence type="ECO:0000256" key="2">
    <source>
        <dbReference type="ARBA" id="ARBA00022741"/>
    </source>
</evidence>
<keyword evidence="3 5" id="KW-0067">ATP-binding</keyword>
<dbReference type="InterPro" id="IPR051120">
    <property type="entry name" value="ABC_AA/LPS_Transport"/>
</dbReference>
<dbReference type="FunFam" id="3.40.50.300:FF:000421">
    <property type="entry name" value="Branched-chain amino acid ABC transporter ATP-binding protein"/>
    <property type="match status" value="1"/>
</dbReference>
<dbReference type="RefSeq" id="WP_212902771.1">
    <property type="nucleotide sequence ID" value="NZ_BOPZ01000004.1"/>
</dbReference>
<name>A0A919RYF5_9CLOT</name>
<dbReference type="GO" id="GO:1903806">
    <property type="term" value="P:L-isoleucine import across plasma membrane"/>
    <property type="evidence" value="ECO:0007669"/>
    <property type="project" value="TreeGrafter"/>
</dbReference>
<evidence type="ECO:0000313" key="5">
    <source>
        <dbReference type="EMBL" id="GIM28031.1"/>
    </source>
</evidence>
<dbReference type="PROSITE" id="PS00211">
    <property type="entry name" value="ABC_TRANSPORTER_1"/>
    <property type="match status" value="1"/>
</dbReference>
<dbReference type="GO" id="GO:0015188">
    <property type="term" value="F:L-isoleucine transmembrane transporter activity"/>
    <property type="evidence" value="ECO:0007669"/>
    <property type="project" value="TreeGrafter"/>
</dbReference>
<dbReference type="GO" id="GO:0005886">
    <property type="term" value="C:plasma membrane"/>
    <property type="evidence" value="ECO:0007669"/>
    <property type="project" value="TreeGrafter"/>
</dbReference>
<evidence type="ECO:0000259" key="4">
    <source>
        <dbReference type="PROSITE" id="PS50893"/>
    </source>
</evidence>
<dbReference type="GO" id="GO:0042941">
    <property type="term" value="P:D-alanine transmembrane transport"/>
    <property type="evidence" value="ECO:0007669"/>
    <property type="project" value="TreeGrafter"/>
</dbReference>
<dbReference type="Pfam" id="PF00005">
    <property type="entry name" value="ABC_tran"/>
    <property type="match status" value="1"/>
</dbReference>
<dbReference type="GO" id="GO:0005524">
    <property type="term" value="F:ATP binding"/>
    <property type="evidence" value="ECO:0007669"/>
    <property type="project" value="UniProtKB-KW"/>
</dbReference>
<dbReference type="CDD" id="cd03219">
    <property type="entry name" value="ABC_Mj1267_LivG_branched"/>
    <property type="match status" value="1"/>
</dbReference>
<dbReference type="AlphaFoldDB" id="A0A919RYF5"/>
<dbReference type="GO" id="GO:0015192">
    <property type="term" value="F:L-phenylalanine transmembrane transporter activity"/>
    <property type="evidence" value="ECO:0007669"/>
    <property type="project" value="TreeGrafter"/>
</dbReference>
<comment type="caution">
    <text evidence="5">The sequence shown here is derived from an EMBL/GenBank/DDBJ whole genome shotgun (WGS) entry which is preliminary data.</text>
</comment>
<feature type="domain" description="ABC transporter" evidence="4">
    <location>
        <begin position="2"/>
        <end position="250"/>
    </location>
</feature>
<reference evidence="5" key="1">
    <citation type="submission" date="2021-03" db="EMBL/GenBank/DDBJ databases">
        <title>Taxonomic study of Clostridium polyendosporum from meadow-gley soil under rice.</title>
        <authorList>
            <person name="Kobayashi H."/>
            <person name="Tanizawa Y."/>
            <person name="Yagura M."/>
        </authorList>
    </citation>
    <scope>NUCLEOTIDE SEQUENCE</scope>
    <source>
        <strain evidence="5">JCM 30710</strain>
    </source>
</reference>
<dbReference type="PANTHER" id="PTHR45772">
    <property type="entry name" value="CONSERVED COMPONENT OF ABC TRANSPORTER FOR NATURAL AMINO ACIDS-RELATED"/>
    <property type="match status" value="1"/>
</dbReference>
<dbReference type="Proteomes" id="UP000679179">
    <property type="component" value="Unassembled WGS sequence"/>
</dbReference>
<keyword evidence="6" id="KW-1185">Reference proteome</keyword>
<evidence type="ECO:0000313" key="6">
    <source>
        <dbReference type="Proteomes" id="UP000679179"/>
    </source>
</evidence>
<dbReference type="InterPro" id="IPR032823">
    <property type="entry name" value="BCA_ABC_TP_C"/>
</dbReference>
<keyword evidence="1" id="KW-0813">Transport</keyword>
<dbReference type="Gene3D" id="3.40.50.300">
    <property type="entry name" value="P-loop containing nucleotide triphosphate hydrolases"/>
    <property type="match status" value="1"/>
</dbReference>
<evidence type="ECO:0000256" key="1">
    <source>
        <dbReference type="ARBA" id="ARBA00022448"/>
    </source>
</evidence>
<dbReference type="SMART" id="SM00382">
    <property type="entry name" value="AAA"/>
    <property type="match status" value="1"/>
</dbReference>
<evidence type="ECO:0000256" key="3">
    <source>
        <dbReference type="ARBA" id="ARBA00022840"/>
    </source>
</evidence>
<dbReference type="SUPFAM" id="SSF52540">
    <property type="entry name" value="P-loop containing nucleoside triphosphate hydrolases"/>
    <property type="match status" value="1"/>
</dbReference>
<keyword evidence="2" id="KW-0547">Nucleotide-binding</keyword>
<dbReference type="PANTHER" id="PTHR45772:SF7">
    <property type="entry name" value="AMINO ACID ABC TRANSPORTER ATP-BINDING PROTEIN"/>
    <property type="match status" value="1"/>
</dbReference>
<dbReference type="EMBL" id="BOPZ01000004">
    <property type="protein sequence ID" value="GIM28031.1"/>
    <property type="molecule type" value="Genomic_DNA"/>
</dbReference>
<dbReference type="InterPro" id="IPR003593">
    <property type="entry name" value="AAA+_ATPase"/>
</dbReference>
<dbReference type="Pfam" id="PF12399">
    <property type="entry name" value="BCA_ABC_TP_C"/>
    <property type="match status" value="1"/>
</dbReference>
<protein>
    <submittedName>
        <fullName evidence="5">ABC transporter ATP-binding protein</fullName>
    </submittedName>
</protein>
<sequence>MLKVEKLTIQFGGLKAVSEFDLHIKPKEVIGLIGPNGAGKTTVFNMLTGVYSPTAGTISYKGENIHGLKPYYITQKKIARTFQNIRLFSNLTVLDNVKISFSYRVKYNLFDAVVKTPKYKREEREIEKKSLELLKAFDLDIKANELAKNLSYGDQRRLEIARALAVEPELLLLDEPAAGMNPQETHELMNLISWIRDNFNVAVLLIEHDMKLVMGVCERIAVLDYGKKIAEGTPEEIKKNPRVIEAYLGGTCLEEEAANA</sequence>